<dbReference type="OMA" id="ANEHMTH"/>
<feature type="region of interest" description="Disordered" evidence="9">
    <location>
        <begin position="664"/>
        <end position="689"/>
    </location>
</feature>
<feature type="compositionally biased region" description="Polar residues" evidence="9">
    <location>
        <begin position="566"/>
        <end position="588"/>
    </location>
</feature>
<feature type="domain" description="Ig-like" evidence="12">
    <location>
        <begin position="470"/>
        <end position="556"/>
    </location>
</feature>
<dbReference type="Pfam" id="PF07686">
    <property type="entry name" value="V-set"/>
    <property type="match status" value="1"/>
</dbReference>
<dbReference type="AlphaFoldDB" id="A0A6I8N1L1"/>
<feature type="transmembrane region" description="Helical" evidence="10">
    <location>
        <begin position="603"/>
        <end position="625"/>
    </location>
</feature>
<dbReference type="Pfam" id="PF08205">
    <property type="entry name" value="C2-set_2"/>
    <property type="match status" value="1"/>
</dbReference>
<keyword evidence="14" id="KW-1185">Reference proteome</keyword>
<dbReference type="Gene3D" id="2.60.40.10">
    <property type="entry name" value="Immunoglobulins"/>
    <property type="match status" value="5"/>
</dbReference>
<dbReference type="Proteomes" id="UP000002279">
    <property type="component" value="Chromosome 11"/>
</dbReference>
<feature type="signal peptide" evidence="11">
    <location>
        <begin position="1"/>
        <end position="24"/>
    </location>
</feature>
<keyword evidence="8" id="KW-0393">Immunoglobulin domain</keyword>
<dbReference type="InterPro" id="IPR003599">
    <property type="entry name" value="Ig_sub"/>
</dbReference>
<feature type="domain" description="Ig-like" evidence="12">
    <location>
        <begin position="246"/>
        <end position="360"/>
    </location>
</feature>
<keyword evidence="11" id="KW-0732">Signal</keyword>
<keyword evidence="2 10" id="KW-0812">Transmembrane</keyword>
<keyword evidence="5 10" id="KW-0472">Membrane</keyword>
<dbReference type="Pfam" id="PF13895">
    <property type="entry name" value="Ig_2"/>
    <property type="match status" value="1"/>
</dbReference>
<proteinExistence type="predicted"/>
<evidence type="ECO:0000256" key="2">
    <source>
        <dbReference type="ARBA" id="ARBA00022692"/>
    </source>
</evidence>
<dbReference type="GeneTree" id="ENSGT00940000155838"/>
<dbReference type="Ensembl" id="ENSOANT00000046774.1">
    <property type="protein sequence ID" value="ENSOANP00000034842.1"/>
    <property type="gene ID" value="ENSOANG00000043525.1"/>
</dbReference>
<dbReference type="InterPro" id="IPR013783">
    <property type="entry name" value="Ig-like_fold"/>
</dbReference>
<evidence type="ECO:0000259" key="12">
    <source>
        <dbReference type="PROSITE" id="PS50835"/>
    </source>
</evidence>
<evidence type="ECO:0000313" key="14">
    <source>
        <dbReference type="Proteomes" id="UP000002279"/>
    </source>
</evidence>
<reference evidence="13" key="3">
    <citation type="submission" date="2025-09" db="UniProtKB">
        <authorList>
            <consortium name="Ensembl"/>
        </authorList>
    </citation>
    <scope>IDENTIFICATION</scope>
    <source>
        <strain evidence="13">Glennie</strain>
    </source>
</reference>
<feature type="domain" description="Ig-like" evidence="12">
    <location>
        <begin position="26"/>
        <end position="133"/>
    </location>
</feature>
<dbReference type="InterPro" id="IPR013162">
    <property type="entry name" value="CD80_C2-set"/>
</dbReference>
<dbReference type="SMART" id="SM00409">
    <property type="entry name" value="IG"/>
    <property type="match status" value="4"/>
</dbReference>
<dbReference type="InterPro" id="IPR051116">
    <property type="entry name" value="Surface_Rcpt/Adhesion_Mol"/>
</dbReference>
<keyword evidence="4 10" id="KW-1133">Transmembrane helix</keyword>
<evidence type="ECO:0000256" key="1">
    <source>
        <dbReference type="ARBA" id="ARBA00004479"/>
    </source>
</evidence>
<dbReference type="InterPro" id="IPR036179">
    <property type="entry name" value="Ig-like_dom_sf"/>
</dbReference>
<feature type="compositionally biased region" description="Basic and acidic residues" evidence="9">
    <location>
        <begin position="676"/>
        <end position="689"/>
    </location>
</feature>
<name>A0A6I8N1L1_ORNAN</name>
<dbReference type="SUPFAM" id="SSF48726">
    <property type="entry name" value="Immunoglobulin"/>
    <property type="match status" value="5"/>
</dbReference>
<dbReference type="SMART" id="SM00408">
    <property type="entry name" value="IGc2"/>
    <property type="match status" value="4"/>
</dbReference>
<evidence type="ECO:0000256" key="8">
    <source>
        <dbReference type="ARBA" id="ARBA00023319"/>
    </source>
</evidence>
<sequence>MELSGLPCALLLLLLASCSRRGAAGPGEVEVLMPEVLEVQVGETAHLRCDFFLPEGNYSYIKWFYLTKDQRNPIFYVYKGKGQANLGEFQDRLSLVSETQLDLARVTPRDEGDFVCQVGATDARTQENRTQLRVYKAPEEPTIQITTTGISVTNKNLEEIANCVGKNGYPAPNVTWYKNRTSLKQEKDKVNILSTRIKESNGLYTVSSHLWAQLEKGDENARFYCELSYRLPGGEHMLESKDVTIPIFYPSEKVWLEVSPVAPLKEGDTVVLQCQADGNPPPEFTYWKKVGEGGRRAREGGRGGGAAGLPWLLWHRGSVLTPPPSTKDAAGQWQELKDTRGGPLTLKTVSREDSGHYQCRGLDLDALTELIGDEQQLLVNYVSNVRVHPKVAVGHEGGSLTVNCTAESNLPLDFQWQREKGSKILATGPILHLSDLSRDTAGGYRCVASVPGVAGLARSKPFNVSVHRSPRVTAKPGRVPVHENELVNLTCEASGHPQPKLSWSTNGTVLHQTINHHVLSTLSVLVTPELLETGVVCQATNKLGSNATTILLELVSFTTLTPGITAVPNSTPRADPTGRTNPNGTSTGDAVHKEHKRQESKGVVIVAIIVCILVLAVLGAVLYFLHKKGKLPCGRSGKQDITLPAVRKDEIVVEVKSDKLPEEMGLLQGTNGNKRAAGDQGEKYIDVKH</sequence>
<evidence type="ECO:0000256" key="4">
    <source>
        <dbReference type="ARBA" id="ARBA00022989"/>
    </source>
</evidence>
<reference evidence="13" key="2">
    <citation type="submission" date="2025-08" db="UniProtKB">
        <authorList>
            <consortium name="Ensembl"/>
        </authorList>
    </citation>
    <scope>IDENTIFICATION</scope>
    <source>
        <strain evidence="13">Glennie</strain>
    </source>
</reference>
<dbReference type="Bgee" id="ENSOANG00000043525">
    <property type="expression patterns" value="Expressed in heart and 8 other cell types or tissues"/>
</dbReference>
<evidence type="ECO:0000256" key="6">
    <source>
        <dbReference type="ARBA" id="ARBA00023157"/>
    </source>
</evidence>
<feature type="chain" id="PRO_5026116974" description="Ig-like domain-containing protein" evidence="11">
    <location>
        <begin position="25"/>
        <end position="689"/>
    </location>
</feature>
<gene>
    <name evidence="13" type="primary">MCAM</name>
</gene>
<dbReference type="Pfam" id="PF13927">
    <property type="entry name" value="Ig_3"/>
    <property type="match status" value="2"/>
</dbReference>
<accession>A0A6I8N1L1</accession>
<dbReference type="InterPro" id="IPR003598">
    <property type="entry name" value="Ig_sub2"/>
</dbReference>
<evidence type="ECO:0000256" key="5">
    <source>
        <dbReference type="ARBA" id="ARBA00023136"/>
    </source>
</evidence>
<organism evidence="13 14">
    <name type="scientific">Ornithorhynchus anatinus</name>
    <name type="common">Duckbill platypus</name>
    <dbReference type="NCBI Taxonomy" id="9258"/>
    <lineage>
        <taxon>Eukaryota</taxon>
        <taxon>Metazoa</taxon>
        <taxon>Chordata</taxon>
        <taxon>Craniata</taxon>
        <taxon>Vertebrata</taxon>
        <taxon>Euteleostomi</taxon>
        <taxon>Mammalia</taxon>
        <taxon>Monotremata</taxon>
        <taxon>Ornithorhynchidae</taxon>
        <taxon>Ornithorhynchus</taxon>
    </lineage>
</organism>
<feature type="region of interest" description="Disordered" evidence="9">
    <location>
        <begin position="566"/>
        <end position="595"/>
    </location>
</feature>
<evidence type="ECO:0000256" key="3">
    <source>
        <dbReference type="ARBA" id="ARBA00022737"/>
    </source>
</evidence>
<dbReference type="InterPro" id="IPR013106">
    <property type="entry name" value="Ig_V-set"/>
</dbReference>
<feature type="domain" description="Ig-like" evidence="12">
    <location>
        <begin position="396"/>
        <end position="463"/>
    </location>
</feature>
<keyword evidence="6" id="KW-1015">Disulfide bond</keyword>
<comment type="subcellular location">
    <subcellularLocation>
        <location evidence="1">Membrane</location>
        <topology evidence="1">Single-pass type I membrane protein</topology>
    </subcellularLocation>
</comment>
<dbReference type="GO" id="GO:0016020">
    <property type="term" value="C:membrane"/>
    <property type="evidence" value="ECO:0007669"/>
    <property type="project" value="UniProtKB-SubCell"/>
</dbReference>
<evidence type="ECO:0000256" key="9">
    <source>
        <dbReference type="SAM" id="MobiDB-lite"/>
    </source>
</evidence>
<evidence type="ECO:0000313" key="13">
    <source>
        <dbReference type="Ensembl" id="ENSOANP00000034842.1"/>
    </source>
</evidence>
<evidence type="ECO:0000256" key="7">
    <source>
        <dbReference type="ARBA" id="ARBA00023180"/>
    </source>
</evidence>
<keyword evidence="3" id="KW-0677">Repeat</keyword>
<keyword evidence="7" id="KW-0325">Glycoprotein</keyword>
<feature type="domain" description="Ig-like" evidence="12">
    <location>
        <begin position="141"/>
        <end position="244"/>
    </location>
</feature>
<dbReference type="InterPro" id="IPR007110">
    <property type="entry name" value="Ig-like_dom"/>
</dbReference>
<dbReference type="PROSITE" id="PS50835">
    <property type="entry name" value="IG_LIKE"/>
    <property type="match status" value="5"/>
</dbReference>
<reference evidence="13 14" key="1">
    <citation type="journal article" date="2008" name="Nature">
        <title>Genome analysis of the platypus reveals unique signatures of evolution.</title>
        <authorList>
            <person name="Warren W.C."/>
            <person name="Hillier L.W."/>
            <person name="Marshall Graves J.A."/>
            <person name="Birney E."/>
            <person name="Ponting C.P."/>
            <person name="Grutzner F."/>
            <person name="Belov K."/>
            <person name="Miller W."/>
            <person name="Clarke L."/>
            <person name="Chinwalla A.T."/>
            <person name="Yang S.P."/>
            <person name="Heger A."/>
            <person name="Locke D.P."/>
            <person name="Miethke P."/>
            <person name="Waters P.D."/>
            <person name="Veyrunes F."/>
            <person name="Fulton L."/>
            <person name="Fulton B."/>
            <person name="Graves T."/>
            <person name="Wallis J."/>
            <person name="Puente X.S."/>
            <person name="Lopez-Otin C."/>
            <person name="Ordonez G.R."/>
            <person name="Eichler E.E."/>
            <person name="Chen L."/>
            <person name="Cheng Z."/>
            <person name="Deakin J.E."/>
            <person name="Alsop A."/>
            <person name="Thompson K."/>
            <person name="Kirby P."/>
            <person name="Papenfuss A.T."/>
            <person name="Wakefield M.J."/>
            <person name="Olender T."/>
            <person name="Lancet D."/>
            <person name="Huttley G.A."/>
            <person name="Smit A.F."/>
            <person name="Pask A."/>
            <person name="Temple-Smith P."/>
            <person name="Batzer M.A."/>
            <person name="Walker J.A."/>
            <person name="Konkel M.K."/>
            <person name="Harris R.S."/>
            <person name="Whittington C.M."/>
            <person name="Wong E.S."/>
            <person name="Gemmell N.J."/>
            <person name="Buschiazzo E."/>
            <person name="Vargas Jentzsch I.M."/>
            <person name="Merkel A."/>
            <person name="Schmitz J."/>
            <person name="Zemann A."/>
            <person name="Churakov G."/>
            <person name="Kriegs J.O."/>
            <person name="Brosius J."/>
            <person name="Murchison E.P."/>
            <person name="Sachidanandam R."/>
            <person name="Smith C."/>
            <person name="Hannon G.J."/>
            <person name="Tsend-Ayush E."/>
            <person name="McMillan D."/>
            <person name="Attenborough R."/>
            <person name="Rens W."/>
            <person name="Ferguson-Smith M."/>
            <person name="Lefevre C.M."/>
            <person name="Sharp J.A."/>
            <person name="Nicholas K.R."/>
            <person name="Ray D.A."/>
            <person name="Kube M."/>
            <person name="Reinhardt R."/>
            <person name="Pringle T.H."/>
            <person name="Taylor J."/>
            <person name="Jones R.C."/>
            <person name="Nixon B."/>
            <person name="Dacheux J.L."/>
            <person name="Niwa H."/>
            <person name="Sekita Y."/>
            <person name="Huang X."/>
            <person name="Stark A."/>
            <person name="Kheradpour P."/>
            <person name="Kellis M."/>
            <person name="Flicek P."/>
            <person name="Chen Y."/>
            <person name="Webber C."/>
            <person name="Hardison R."/>
            <person name="Nelson J."/>
            <person name="Hallsworth-Pepin K."/>
            <person name="Delehaunty K."/>
            <person name="Markovic C."/>
            <person name="Minx P."/>
            <person name="Feng Y."/>
            <person name="Kremitzki C."/>
            <person name="Mitreva M."/>
            <person name="Glasscock J."/>
            <person name="Wylie T."/>
            <person name="Wohldmann P."/>
            <person name="Thiru P."/>
            <person name="Nhan M.N."/>
            <person name="Pohl C.S."/>
            <person name="Smith S.M."/>
            <person name="Hou S."/>
            <person name="Nefedov M."/>
            <person name="de Jong P.J."/>
            <person name="Renfree M.B."/>
            <person name="Mardis E.R."/>
            <person name="Wilson R.K."/>
        </authorList>
    </citation>
    <scope>NUCLEOTIDE SEQUENCE [LARGE SCALE GENOMIC DNA]</scope>
    <source>
        <strain evidence="13 14">Glennie</strain>
    </source>
</reference>
<dbReference type="PANTHER" id="PTHR11973">
    <property type="entry name" value="CELL SURFACE GLYCOPROTEIN MUC18-RELATED"/>
    <property type="match status" value="1"/>
</dbReference>
<evidence type="ECO:0000256" key="10">
    <source>
        <dbReference type="SAM" id="Phobius"/>
    </source>
</evidence>
<evidence type="ECO:0000256" key="11">
    <source>
        <dbReference type="SAM" id="SignalP"/>
    </source>
</evidence>
<dbReference type="PANTHER" id="PTHR11973:SF18">
    <property type="entry name" value="CELL SURFACE GLYCOPROTEIN MUC18"/>
    <property type="match status" value="1"/>
</dbReference>
<protein>
    <recommendedName>
        <fullName evidence="12">Ig-like domain-containing protein</fullName>
    </recommendedName>
</protein>